<evidence type="ECO:0000313" key="8">
    <source>
        <dbReference type="EMBL" id="CAD7235659.1"/>
    </source>
</evidence>
<keyword evidence="4" id="KW-0812">Transmembrane</keyword>
<dbReference type="PANTHER" id="PTHR10778">
    <property type="entry name" value="SOLUTE CARRIER FAMILY 35 MEMBER B"/>
    <property type="match status" value="1"/>
</dbReference>
<evidence type="ECO:0000256" key="6">
    <source>
        <dbReference type="ARBA" id="ARBA00022989"/>
    </source>
</evidence>
<dbReference type="InterPro" id="IPR013657">
    <property type="entry name" value="SCL35B1-4/HUT1"/>
</dbReference>
<dbReference type="AlphaFoldDB" id="A0A7R8ZT82"/>
<evidence type="ECO:0000256" key="3">
    <source>
        <dbReference type="ARBA" id="ARBA00022448"/>
    </source>
</evidence>
<sequence length="206" mass="23257">MEHSGKVVLYALGIFFCYLYFGILQERITRGNYAEDKNDENGKFHFFLALVWFQCALNCIFSKVLLHTVMPQGNDTTTKVYYAICSFSYLLAMVSSNSALQFVNYPTQVVSKSCKPIPVMLMGVIFAHKRYALQKYLFVLMIVVGVAIFIYKDKGTSVTGSVSEQEAFFGNMLLLVSLSMDGVTAAVQERMKAEHKTKSVNMMYAM</sequence>
<evidence type="ECO:0000256" key="1">
    <source>
        <dbReference type="ARBA" id="ARBA00004477"/>
    </source>
</evidence>
<comment type="similarity">
    <text evidence="2">Belongs to the nucleotide-sugar transporter family. SLC35B subfamily.</text>
</comment>
<name>A0A7R8ZT82_9CRUS</name>
<dbReference type="GO" id="GO:0000139">
    <property type="term" value="C:Golgi membrane"/>
    <property type="evidence" value="ECO:0007669"/>
    <property type="project" value="TreeGrafter"/>
</dbReference>
<evidence type="ECO:0000256" key="7">
    <source>
        <dbReference type="ARBA" id="ARBA00023136"/>
    </source>
</evidence>
<organism evidence="8">
    <name type="scientific">Cyprideis torosa</name>
    <dbReference type="NCBI Taxonomy" id="163714"/>
    <lineage>
        <taxon>Eukaryota</taxon>
        <taxon>Metazoa</taxon>
        <taxon>Ecdysozoa</taxon>
        <taxon>Arthropoda</taxon>
        <taxon>Crustacea</taxon>
        <taxon>Oligostraca</taxon>
        <taxon>Ostracoda</taxon>
        <taxon>Podocopa</taxon>
        <taxon>Podocopida</taxon>
        <taxon>Cytherocopina</taxon>
        <taxon>Cytheroidea</taxon>
        <taxon>Cytherideidae</taxon>
        <taxon>Cyprideis</taxon>
    </lineage>
</organism>
<dbReference type="OrthoDB" id="78344at2759"/>
<evidence type="ECO:0000256" key="4">
    <source>
        <dbReference type="ARBA" id="ARBA00022692"/>
    </source>
</evidence>
<proteinExistence type="inferred from homology"/>
<reference evidence="8" key="1">
    <citation type="submission" date="2020-11" db="EMBL/GenBank/DDBJ databases">
        <authorList>
            <person name="Tran Van P."/>
        </authorList>
    </citation>
    <scope>NUCLEOTIDE SEQUENCE</scope>
</reference>
<accession>A0A7R8ZT82</accession>
<keyword evidence="6" id="KW-1133">Transmembrane helix</keyword>
<gene>
    <name evidence="8" type="ORF">CTOB1V02_LOCUS13474</name>
</gene>
<dbReference type="InterPro" id="IPR037185">
    <property type="entry name" value="EmrE-like"/>
</dbReference>
<dbReference type="GO" id="GO:0005460">
    <property type="term" value="F:UDP-glucose transmembrane transporter activity"/>
    <property type="evidence" value="ECO:0007669"/>
    <property type="project" value="TreeGrafter"/>
</dbReference>
<keyword evidence="7" id="KW-0472">Membrane</keyword>
<dbReference type="PANTHER" id="PTHR10778:SF10">
    <property type="entry name" value="SOLUTE CARRIER FAMILY 35 MEMBER B1"/>
    <property type="match status" value="1"/>
</dbReference>
<dbReference type="GO" id="GO:0005789">
    <property type="term" value="C:endoplasmic reticulum membrane"/>
    <property type="evidence" value="ECO:0007669"/>
    <property type="project" value="UniProtKB-SubCell"/>
</dbReference>
<feature type="non-terminal residue" evidence="8">
    <location>
        <position position="1"/>
    </location>
</feature>
<keyword evidence="3" id="KW-0813">Transport</keyword>
<dbReference type="SUPFAM" id="SSF103481">
    <property type="entry name" value="Multidrug resistance efflux transporter EmrE"/>
    <property type="match status" value="1"/>
</dbReference>
<evidence type="ECO:0000256" key="5">
    <source>
        <dbReference type="ARBA" id="ARBA00022824"/>
    </source>
</evidence>
<keyword evidence="5" id="KW-0256">Endoplasmic reticulum</keyword>
<dbReference type="EMBL" id="OB674014">
    <property type="protein sequence ID" value="CAD7235659.1"/>
    <property type="molecule type" value="Genomic_DNA"/>
</dbReference>
<dbReference type="Gene3D" id="1.10.3730.20">
    <property type="match status" value="1"/>
</dbReference>
<protein>
    <submittedName>
        <fullName evidence="8">Uncharacterized protein</fullName>
    </submittedName>
</protein>
<evidence type="ECO:0000256" key="2">
    <source>
        <dbReference type="ARBA" id="ARBA00010694"/>
    </source>
</evidence>
<dbReference type="Pfam" id="PF08449">
    <property type="entry name" value="UAA"/>
    <property type="match status" value="1"/>
</dbReference>
<comment type="subcellular location">
    <subcellularLocation>
        <location evidence="1">Endoplasmic reticulum membrane</location>
        <topology evidence="1">Multi-pass membrane protein</topology>
    </subcellularLocation>
</comment>
<dbReference type="GO" id="GO:0005459">
    <property type="term" value="F:UDP-galactose transmembrane transporter activity"/>
    <property type="evidence" value="ECO:0007669"/>
    <property type="project" value="TreeGrafter"/>
</dbReference>